<dbReference type="EMBL" id="BMXY01000001">
    <property type="protein sequence ID" value="GGZ55021.1"/>
    <property type="molecule type" value="Genomic_DNA"/>
</dbReference>
<dbReference type="HAMAP" id="MF_01161">
    <property type="entry name" value="tRNA_Ile_lys_synt"/>
    <property type="match status" value="1"/>
</dbReference>
<evidence type="ECO:0000256" key="1">
    <source>
        <dbReference type="ARBA" id="ARBA00004496"/>
    </source>
</evidence>
<dbReference type="PANTHER" id="PTHR43033:SF1">
    <property type="entry name" value="TRNA(ILE)-LYSIDINE SYNTHASE-RELATED"/>
    <property type="match status" value="1"/>
</dbReference>
<evidence type="ECO:0000256" key="8">
    <source>
        <dbReference type="HAMAP-Rule" id="MF_01161"/>
    </source>
</evidence>
<dbReference type="SUPFAM" id="SSF56037">
    <property type="entry name" value="PheT/TilS domain"/>
    <property type="match status" value="1"/>
</dbReference>
<dbReference type="CDD" id="cd01992">
    <property type="entry name" value="TilS_N"/>
    <property type="match status" value="1"/>
</dbReference>
<dbReference type="InterPro" id="IPR014729">
    <property type="entry name" value="Rossmann-like_a/b/a_fold"/>
</dbReference>
<dbReference type="InterPro" id="IPR012795">
    <property type="entry name" value="tRNA_Ile_lys_synt_N"/>
</dbReference>
<gene>
    <name evidence="8 10" type="primary">tilS</name>
    <name evidence="10" type="ORF">GCM10008101_05530</name>
</gene>
<feature type="domain" description="Lysidine-tRNA(Ile) synthetase C-terminal" evidence="9">
    <location>
        <begin position="350"/>
        <end position="423"/>
    </location>
</feature>
<evidence type="ECO:0000256" key="3">
    <source>
        <dbReference type="ARBA" id="ARBA00022598"/>
    </source>
</evidence>
<evidence type="ECO:0000259" key="9">
    <source>
        <dbReference type="SMART" id="SM00977"/>
    </source>
</evidence>
<comment type="domain">
    <text evidence="8">The N-terminal region contains the highly conserved SGGXDS motif, predicted to be a P-loop motif involved in ATP binding.</text>
</comment>
<name>A0ABQ3BRR9_9GAMM</name>
<dbReference type="InterPro" id="IPR012094">
    <property type="entry name" value="tRNA_Ile_lys_synt"/>
</dbReference>
<comment type="subcellular location">
    <subcellularLocation>
        <location evidence="1 8">Cytoplasm</location>
    </subcellularLocation>
</comment>
<comment type="similarity">
    <text evidence="8">Belongs to the tRNA(Ile)-lysidine synthase family.</text>
</comment>
<feature type="binding site" evidence="8">
    <location>
        <begin position="20"/>
        <end position="25"/>
    </location>
    <ligand>
        <name>ATP</name>
        <dbReference type="ChEBI" id="CHEBI:30616"/>
    </ligand>
</feature>
<dbReference type="InterPro" id="IPR015262">
    <property type="entry name" value="tRNA_Ile_lys_synt_subst-bd"/>
</dbReference>
<dbReference type="Pfam" id="PF09179">
    <property type="entry name" value="TilS"/>
    <property type="match status" value="1"/>
</dbReference>
<keyword evidence="5 8" id="KW-0547">Nucleotide-binding</keyword>
<accession>A0ABQ3BRR9</accession>
<dbReference type="InterPro" id="IPR012796">
    <property type="entry name" value="Lysidine-tRNA-synth_C"/>
</dbReference>
<comment type="catalytic activity">
    <reaction evidence="7 8">
        <text>cytidine(34) in tRNA(Ile2) + L-lysine + ATP = lysidine(34) in tRNA(Ile2) + AMP + diphosphate + H(+)</text>
        <dbReference type="Rhea" id="RHEA:43744"/>
        <dbReference type="Rhea" id="RHEA-COMP:10625"/>
        <dbReference type="Rhea" id="RHEA-COMP:10670"/>
        <dbReference type="ChEBI" id="CHEBI:15378"/>
        <dbReference type="ChEBI" id="CHEBI:30616"/>
        <dbReference type="ChEBI" id="CHEBI:32551"/>
        <dbReference type="ChEBI" id="CHEBI:33019"/>
        <dbReference type="ChEBI" id="CHEBI:82748"/>
        <dbReference type="ChEBI" id="CHEBI:83665"/>
        <dbReference type="ChEBI" id="CHEBI:456215"/>
        <dbReference type="EC" id="6.3.4.19"/>
    </reaction>
</comment>
<proteinExistence type="inferred from homology"/>
<evidence type="ECO:0000256" key="2">
    <source>
        <dbReference type="ARBA" id="ARBA00022490"/>
    </source>
</evidence>
<reference evidence="11" key="1">
    <citation type="journal article" date="2019" name="Int. J. Syst. Evol. Microbiol.">
        <title>The Global Catalogue of Microorganisms (GCM) 10K type strain sequencing project: providing services to taxonomists for standard genome sequencing and annotation.</title>
        <authorList>
            <consortium name="The Broad Institute Genomics Platform"/>
            <consortium name="The Broad Institute Genome Sequencing Center for Infectious Disease"/>
            <person name="Wu L."/>
            <person name="Ma J."/>
        </authorList>
    </citation>
    <scope>NUCLEOTIDE SEQUENCE [LARGE SCALE GENOMIC DNA]</scope>
    <source>
        <strain evidence="11">KCTC 22558</strain>
    </source>
</reference>
<dbReference type="Proteomes" id="UP000643403">
    <property type="component" value="Unassembled WGS sequence"/>
</dbReference>
<comment type="caution">
    <text evidence="10">The sequence shown here is derived from an EMBL/GenBank/DDBJ whole genome shotgun (WGS) entry which is preliminary data.</text>
</comment>
<dbReference type="PANTHER" id="PTHR43033">
    <property type="entry name" value="TRNA(ILE)-LYSIDINE SYNTHASE-RELATED"/>
    <property type="match status" value="1"/>
</dbReference>
<evidence type="ECO:0000256" key="6">
    <source>
        <dbReference type="ARBA" id="ARBA00022840"/>
    </source>
</evidence>
<dbReference type="NCBIfam" id="TIGR02432">
    <property type="entry name" value="lysidine_TilS_N"/>
    <property type="match status" value="1"/>
</dbReference>
<evidence type="ECO:0000256" key="7">
    <source>
        <dbReference type="ARBA" id="ARBA00048539"/>
    </source>
</evidence>
<keyword evidence="6 8" id="KW-0067">ATP-binding</keyword>
<dbReference type="SUPFAM" id="SSF52402">
    <property type="entry name" value="Adenine nucleotide alpha hydrolases-like"/>
    <property type="match status" value="1"/>
</dbReference>
<keyword evidence="4 8" id="KW-0819">tRNA processing</keyword>
<dbReference type="NCBIfam" id="TIGR02433">
    <property type="entry name" value="lysidine_TilS_C"/>
    <property type="match status" value="1"/>
</dbReference>
<dbReference type="EC" id="6.3.4.19" evidence="8"/>
<keyword evidence="2 8" id="KW-0963">Cytoplasm</keyword>
<evidence type="ECO:0000313" key="11">
    <source>
        <dbReference type="Proteomes" id="UP000643403"/>
    </source>
</evidence>
<dbReference type="InterPro" id="IPR011063">
    <property type="entry name" value="TilS/TtcA_N"/>
</dbReference>
<dbReference type="SMART" id="SM00977">
    <property type="entry name" value="TilS_C"/>
    <property type="match status" value="1"/>
</dbReference>
<dbReference type="Gene3D" id="3.40.50.620">
    <property type="entry name" value="HUPs"/>
    <property type="match status" value="1"/>
</dbReference>
<dbReference type="Pfam" id="PF01171">
    <property type="entry name" value="ATP_bind_3"/>
    <property type="match status" value="1"/>
</dbReference>
<evidence type="ECO:0000256" key="4">
    <source>
        <dbReference type="ARBA" id="ARBA00022694"/>
    </source>
</evidence>
<protein>
    <recommendedName>
        <fullName evidence="8">tRNA(Ile)-lysidine synthase</fullName>
        <ecNumber evidence="8">6.3.4.19</ecNumber>
    </recommendedName>
    <alternativeName>
        <fullName evidence="8">tRNA(Ile)-2-lysyl-cytidine synthase</fullName>
    </alternativeName>
    <alternativeName>
        <fullName evidence="8">tRNA(Ile)-lysidine synthetase</fullName>
    </alternativeName>
</protein>
<keyword evidence="11" id="KW-1185">Reference proteome</keyword>
<evidence type="ECO:0000313" key="10">
    <source>
        <dbReference type="EMBL" id="GGZ55021.1"/>
    </source>
</evidence>
<dbReference type="SUPFAM" id="SSF82829">
    <property type="entry name" value="MesJ substrate recognition domain-like"/>
    <property type="match status" value="1"/>
</dbReference>
<sequence length="429" mass="46428">MPTAPPFSPIAAAPVCVALSGGMDSMALLHALARDDRVRTHGLRALHVHHGLHPAADDWAAHCLQACDALGVGCSVEPVHVVGDGLGREGAARAARHAAFARHLRHGEYLALAHHRDDQAETFLLRALRASGVDGLGAMSPLRAFAAGWLWRPWLDASRSGIERYARARGLRWIDDPSNEDASLDRNFLRHHVLPLLRERWPHADAAFAASAMHARDAARLLSADDETALSACTPDRADTLSIEALLALRPARRARVLRAWMHALRLPPLPAEGLRRIESDLLAPRDDATARFQWHGAVVRSWRGWLHAASASAPLDPALDLEWDGGAPIGLPDGGVLTLEPSHLLPAPVRIRARRGGERIRLAGRSHGHALKHVLQDLRVPPWTREHLPLLVRGDDVLAAGDIVVAGSFGEELAAAGSRLAWIRPPGA</sequence>
<organism evidence="10 11">
    <name type="scientific">Cognatilysobacter xinjiangensis</name>
    <dbReference type="NCBI Taxonomy" id="546892"/>
    <lineage>
        <taxon>Bacteria</taxon>
        <taxon>Pseudomonadati</taxon>
        <taxon>Pseudomonadota</taxon>
        <taxon>Gammaproteobacteria</taxon>
        <taxon>Lysobacterales</taxon>
        <taxon>Lysobacteraceae</taxon>
        <taxon>Cognatilysobacter</taxon>
    </lineage>
</organism>
<keyword evidence="3 8" id="KW-0436">Ligase</keyword>
<dbReference type="Gene3D" id="1.20.59.20">
    <property type="match status" value="1"/>
</dbReference>
<evidence type="ECO:0000256" key="5">
    <source>
        <dbReference type="ARBA" id="ARBA00022741"/>
    </source>
</evidence>
<dbReference type="Pfam" id="PF11734">
    <property type="entry name" value="TilS_C"/>
    <property type="match status" value="1"/>
</dbReference>
<comment type="function">
    <text evidence="8">Ligates lysine onto the cytidine present at position 34 of the AUA codon-specific tRNA(Ile) that contains the anticodon CAU, in an ATP-dependent manner. Cytidine is converted to lysidine, thus changing the amino acid specificity of the tRNA from methionine to isoleucine.</text>
</comment>
<dbReference type="RefSeq" id="WP_189446809.1">
    <property type="nucleotide sequence ID" value="NZ_BMXY01000001.1"/>
</dbReference>